<feature type="compositionally biased region" description="Basic and acidic residues" evidence="7">
    <location>
        <begin position="142"/>
        <end position="225"/>
    </location>
</feature>
<dbReference type="Pfam" id="PF12253">
    <property type="entry name" value="CAF1A_dimeriz"/>
    <property type="match status" value="1"/>
</dbReference>
<accession>A0AAF0DCU9</accession>
<evidence type="ECO:0000256" key="7">
    <source>
        <dbReference type="SAM" id="MobiDB-lite"/>
    </source>
</evidence>
<keyword evidence="2" id="KW-0235">DNA replication</keyword>
<dbReference type="EMBL" id="CP120627">
    <property type="protein sequence ID" value="WEW56087.1"/>
    <property type="molecule type" value="Genomic_DNA"/>
</dbReference>
<feature type="domain" description="Chromatin assembly factor 1 p150 subunit acidic region" evidence="8">
    <location>
        <begin position="140"/>
        <end position="286"/>
    </location>
</feature>
<evidence type="ECO:0000259" key="9">
    <source>
        <dbReference type="Pfam" id="PF12253"/>
    </source>
</evidence>
<evidence type="ECO:0000256" key="1">
    <source>
        <dbReference type="ARBA" id="ARBA00004123"/>
    </source>
</evidence>
<evidence type="ECO:0000256" key="3">
    <source>
        <dbReference type="ARBA" id="ARBA00022763"/>
    </source>
</evidence>
<gene>
    <name evidence="11" type="primary">RLF2</name>
    <name evidence="11" type="ORF">PRK78_001522</name>
</gene>
<reference evidence="11" key="1">
    <citation type="submission" date="2023-03" db="EMBL/GenBank/DDBJ databases">
        <title>Emydomyces testavorans Genome Sequence.</title>
        <authorList>
            <person name="Hoyer L."/>
        </authorList>
    </citation>
    <scope>NUCLEOTIDE SEQUENCE</scope>
    <source>
        <strain evidence="11">16-2883</strain>
    </source>
</reference>
<keyword evidence="6" id="KW-0539">Nucleus</keyword>
<feature type="region of interest" description="Disordered" evidence="7">
    <location>
        <begin position="542"/>
        <end position="610"/>
    </location>
</feature>
<evidence type="ECO:0000256" key="6">
    <source>
        <dbReference type="ARBA" id="ARBA00023242"/>
    </source>
</evidence>
<dbReference type="GO" id="GO:0006281">
    <property type="term" value="P:DNA repair"/>
    <property type="evidence" value="ECO:0007669"/>
    <property type="project" value="UniProtKB-KW"/>
</dbReference>
<feature type="compositionally biased region" description="Low complexity" evidence="7">
    <location>
        <begin position="583"/>
        <end position="595"/>
    </location>
</feature>
<evidence type="ECO:0000313" key="12">
    <source>
        <dbReference type="Proteomes" id="UP001219355"/>
    </source>
</evidence>
<proteinExistence type="predicted"/>
<comment type="subcellular location">
    <subcellularLocation>
        <location evidence="1">Nucleus</location>
    </subcellularLocation>
</comment>
<dbReference type="GO" id="GO:0006260">
    <property type="term" value="P:DNA replication"/>
    <property type="evidence" value="ECO:0007669"/>
    <property type="project" value="UniProtKB-KW"/>
</dbReference>
<feature type="compositionally biased region" description="Polar residues" evidence="7">
    <location>
        <begin position="42"/>
        <end position="77"/>
    </location>
</feature>
<dbReference type="PANTHER" id="PTHR15272:SF0">
    <property type="entry name" value="CHROMATIN ASSEMBLY FACTOR 1 SUBUNIT A"/>
    <property type="match status" value="1"/>
</dbReference>
<dbReference type="GO" id="GO:0033186">
    <property type="term" value="C:CAF-1 complex"/>
    <property type="evidence" value="ECO:0007669"/>
    <property type="project" value="TreeGrafter"/>
</dbReference>
<dbReference type="InterPro" id="IPR021644">
    <property type="entry name" value="CAF-1_p150_acidic"/>
</dbReference>
<feature type="compositionally biased region" description="Polar residues" evidence="7">
    <location>
        <begin position="564"/>
        <end position="582"/>
    </location>
</feature>
<feature type="domain" description="Chromatin assembly factor 1 subunit Cac1-like C-terminal" evidence="10">
    <location>
        <begin position="611"/>
        <end position="666"/>
    </location>
</feature>
<dbReference type="GO" id="GO:0005634">
    <property type="term" value="C:nucleus"/>
    <property type="evidence" value="ECO:0007669"/>
    <property type="project" value="UniProtKB-SubCell"/>
</dbReference>
<sequence length="667" mass="74832">MDVAVQQEVPAQPHSIVRPTPPKKRPFDEVHATSPGPKAESLISSPSTICQHASSASELQCQRESLVSANSENQTIAQPPPDSLATSVSIPLKATTLSDHSSNTASIPITASSTNSQPNPSTPTQPIAVPNKKRKLSPVSKGAKEQEKAKKEEARKIWEEEKRKREEMKRKKEEEREEERRRREEEKRKKDEEKEAERRKREEKKKQKEEERLAREEEKKKKERSQMRLNAFFVKPPMPNTLNSVSRSEAILNKIASEDQVAVSESNSAKVTSDYDHEFPPFFIQSHVRLGTSHRFERDPEALAHVREKIDTCLKTGEEQKGFCPGIVFKPSELFNIIPYKRRSGKVNIPTVKEILAVMRDSHSSQGTVIDLTGEDELAKKASQAQNMLRKIPMKVLQFREDVRPPYQGTFTKRLPGQSASRLCRNPFSRAVPDLNYDYDSEAEWEEPEEGEDLESEGEDEVSEDDEEDMDDFLDDGDDEIGKRKMVVGDLAPVCTGICWADGSNSSDILKSYQMEILSETFSLPIDPFSDAYWQRQVSVPETDTTQPAMSTSVHGKSHDSSKQTRIQSSNTFLAPPSNAQVTPATSATSSHPSGPGAGQKPRAQFPSDQLAEFRQSISGSDLTKAGLIEVLKKRFPKVSKEVIKDTLTATAVRQGQKEADKRWVLI</sequence>
<feature type="compositionally biased region" description="Polar residues" evidence="7">
    <location>
        <begin position="542"/>
        <end position="555"/>
    </location>
</feature>
<dbReference type="Pfam" id="PF11600">
    <property type="entry name" value="CAF1A_acidic"/>
    <property type="match status" value="1"/>
</dbReference>
<dbReference type="Proteomes" id="UP001219355">
    <property type="component" value="Chromosome 1"/>
</dbReference>
<dbReference type="PANTHER" id="PTHR15272">
    <property type="entry name" value="CHROMATIN ASSEMBLY FACTOR 1 SUBUNIT A CAF-1 SUBUNIT A"/>
    <property type="match status" value="1"/>
</dbReference>
<evidence type="ECO:0000256" key="2">
    <source>
        <dbReference type="ARBA" id="ARBA00022705"/>
    </source>
</evidence>
<keyword evidence="3" id="KW-0227">DNA damage</keyword>
<dbReference type="Pfam" id="PF21796">
    <property type="entry name" value="Cac1_C"/>
    <property type="match status" value="1"/>
</dbReference>
<evidence type="ECO:0000259" key="8">
    <source>
        <dbReference type="Pfam" id="PF11600"/>
    </source>
</evidence>
<feature type="compositionally biased region" description="Polar residues" evidence="7">
    <location>
        <begin position="84"/>
        <end position="109"/>
    </location>
</feature>
<evidence type="ECO:0000256" key="4">
    <source>
        <dbReference type="ARBA" id="ARBA00023186"/>
    </source>
</evidence>
<keyword evidence="12" id="KW-1185">Reference proteome</keyword>
<organism evidence="11 12">
    <name type="scientific">Emydomyces testavorans</name>
    <dbReference type="NCBI Taxonomy" id="2070801"/>
    <lineage>
        <taxon>Eukaryota</taxon>
        <taxon>Fungi</taxon>
        <taxon>Dikarya</taxon>
        <taxon>Ascomycota</taxon>
        <taxon>Pezizomycotina</taxon>
        <taxon>Eurotiomycetes</taxon>
        <taxon>Eurotiomycetidae</taxon>
        <taxon>Onygenales</taxon>
        <taxon>Nannizziopsiaceae</taxon>
        <taxon>Emydomyces</taxon>
    </lineage>
</organism>
<protein>
    <submittedName>
        <fullName evidence="11">Chromatin assembly factor-I (CAF-I) p90 subunit</fullName>
    </submittedName>
</protein>
<dbReference type="InterPro" id="IPR048800">
    <property type="entry name" value="Cac1-like_C"/>
</dbReference>
<dbReference type="GO" id="GO:0006334">
    <property type="term" value="P:nucleosome assembly"/>
    <property type="evidence" value="ECO:0007669"/>
    <property type="project" value="TreeGrafter"/>
</dbReference>
<evidence type="ECO:0000313" key="11">
    <source>
        <dbReference type="EMBL" id="WEW56087.1"/>
    </source>
</evidence>
<feature type="region of interest" description="Disordered" evidence="7">
    <location>
        <begin position="437"/>
        <end position="475"/>
    </location>
</feature>
<name>A0AAF0DCU9_9EURO</name>
<feature type="region of interest" description="Disordered" evidence="7">
    <location>
        <begin position="1"/>
        <end position="225"/>
    </location>
</feature>
<dbReference type="InterPro" id="IPR022043">
    <property type="entry name" value="CAF1A_DD"/>
</dbReference>
<feature type="domain" description="Chromatin assembly factor 1 subunit A dimerization" evidence="9">
    <location>
        <begin position="395"/>
        <end position="469"/>
    </location>
</feature>
<feature type="compositionally biased region" description="Low complexity" evidence="7">
    <location>
        <begin position="110"/>
        <end position="126"/>
    </location>
</feature>
<evidence type="ECO:0000259" key="10">
    <source>
        <dbReference type="Pfam" id="PF21796"/>
    </source>
</evidence>
<evidence type="ECO:0000256" key="5">
    <source>
        <dbReference type="ARBA" id="ARBA00023204"/>
    </source>
</evidence>
<keyword evidence="5" id="KW-0234">DNA repair</keyword>
<keyword evidence="4" id="KW-0143">Chaperone</keyword>
<dbReference type="AlphaFoldDB" id="A0AAF0DCU9"/>